<dbReference type="EMBL" id="QSHZ01000009">
    <property type="protein sequence ID" value="RHC56329.1"/>
    <property type="molecule type" value="Genomic_DNA"/>
</dbReference>
<comment type="caution">
    <text evidence="2">The sequence shown here is derived from an EMBL/GenBank/DDBJ whole genome shotgun (WGS) entry which is preliminary data.</text>
</comment>
<reference evidence="2 3" key="1">
    <citation type="submission" date="2018-08" db="EMBL/GenBank/DDBJ databases">
        <title>A genome reference for cultivated species of the human gut microbiota.</title>
        <authorList>
            <person name="Zou Y."/>
            <person name="Xue W."/>
            <person name="Luo G."/>
        </authorList>
    </citation>
    <scope>NUCLEOTIDE SEQUENCE [LARGE SCALE GENOMIC DNA]</scope>
    <source>
        <strain evidence="2 3">AM35-14</strain>
    </source>
</reference>
<name>A0A414AWR6_9FIRM</name>
<protein>
    <recommendedName>
        <fullName evidence="4">HlyD family secretion protein</fullName>
    </recommendedName>
</protein>
<sequence length="168" mass="18024">MNETIFRKKSLERIASSDKLDDYLKVTSPSVWVILAALFIAVIAVGAWCFFGSMPTTAPAVGVCSQTGAVCFLPAAEGYSISPGMKVRITYGTSRDTLVGKVDEVGEPVQAEQAAADAGARWLIEEMPGSWVCPISIQAENKDIPAGAECSVQIVLNERRPIDLLFGR</sequence>
<proteinExistence type="predicted"/>
<keyword evidence="1" id="KW-0472">Membrane</keyword>
<evidence type="ECO:0008006" key="4">
    <source>
        <dbReference type="Google" id="ProtNLM"/>
    </source>
</evidence>
<dbReference type="AlphaFoldDB" id="A0A414AWR6"/>
<accession>A0A414AWR6</accession>
<keyword evidence="1" id="KW-0812">Transmembrane</keyword>
<evidence type="ECO:0000256" key="1">
    <source>
        <dbReference type="SAM" id="Phobius"/>
    </source>
</evidence>
<dbReference type="RefSeq" id="WP_117625525.1">
    <property type="nucleotide sequence ID" value="NZ_JADMVR010000002.1"/>
</dbReference>
<evidence type="ECO:0000313" key="3">
    <source>
        <dbReference type="Proteomes" id="UP000283975"/>
    </source>
</evidence>
<feature type="transmembrane region" description="Helical" evidence="1">
    <location>
        <begin position="31"/>
        <end position="51"/>
    </location>
</feature>
<dbReference type="Proteomes" id="UP000283975">
    <property type="component" value="Unassembled WGS sequence"/>
</dbReference>
<gene>
    <name evidence="2" type="ORF">DW839_10290</name>
</gene>
<keyword evidence="1" id="KW-1133">Transmembrane helix</keyword>
<organism evidence="2 3">
    <name type="scientific">Enterocloster bolteae</name>
    <dbReference type="NCBI Taxonomy" id="208479"/>
    <lineage>
        <taxon>Bacteria</taxon>
        <taxon>Bacillati</taxon>
        <taxon>Bacillota</taxon>
        <taxon>Clostridia</taxon>
        <taxon>Lachnospirales</taxon>
        <taxon>Lachnospiraceae</taxon>
        <taxon>Enterocloster</taxon>
    </lineage>
</organism>
<evidence type="ECO:0000313" key="2">
    <source>
        <dbReference type="EMBL" id="RHC56329.1"/>
    </source>
</evidence>